<name>A0ABS2CZT9_9FLAO</name>
<evidence type="ECO:0000313" key="5">
    <source>
        <dbReference type="Proteomes" id="UP000759529"/>
    </source>
</evidence>
<feature type="signal peptide" evidence="2">
    <location>
        <begin position="1"/>
        <end position="21"/>
    </location>
</feature>
<dbReference type="Pfam" id="PF18962">
    <property type="entry name" value="Por_Secre_tail"/>
    <property type="match status" value="1"/>
</dbReference>
<comment type="caution">
    <text evidence="4">The sequence shown here is derived from an EMBL/GenBank/DDBJ whole genome shotgun (WGS) entry which is preliminary data.</text>
</comment>
<organism evidence="4 5">
    <name type="scientific">Flavobacterium macrobrachii</name>
    <dbReference type="NCBI Taxonomy" id="591204"/>
    <lineage>
        <taxon>Bacteria</taxon>
        <taxon>Pseudomonadati</taxon>
        <taxon>Bacteroidota</taxon>
        <taxon>Flavobacteriia</taxon>
        <taxon>Flavobacteriales</taxon>
        <taxon>Flavobacteriaceae</taxon>
        <taxon>Flavobacterium</taxon>
    </lineage>
</organism>
<sequence length="601" mass="67987">MKNLHLIFFLFFSFFSTTLSANKKNTYDPNVSIQILNITTNGLVLPNNTISFNGVSDLEVEFDVKITYTGANSVYFQGNASAYFYEPNSFDNEVAENYNNGVAPMYLFKKFLTLTTNGSSYSYTFHKKIHLKRNTVYNTGCSIVFRYTHDKTASIPSTTLSKLTYNIIGGTKTSNQPYVPPTVSVNLNSISYSNGLPLVNNEIVIPKSDQVFDDEETATRSINLSFDFNVTHGSDLVLGYYPHIKIFVNNTSYISEWYEPTDTHGTFTFNNFKIKASDITLNSYLKIAVYFQGTSTYYDCALVKLSNPIRDNLISQNQSIPIGQTIQPFTSNQPTIWTSGGNCPKLRIECNDPRVYSPINSYQWQTKTENGIWTNILGANNKEYFATNSFNQTTYFRRLAFYNGLYNISNEIVIDVSTTNYLNSICCNQNLPTSTSQPQTITGNSVTNNLTYQWQMSNNPRTTSWVDLPGETYQNCNGCNYPTGSRNSTILFQRLLKNNGTIVSTSNTITVTRGINARMANTNSNSVIVYPNPTSDFLFIKNMNTNTDYIKLFNSLGKEINIEKLIVEDNILQINVEFLPSGYYYLSTSNDKNDLIKIFKE</sequence>
<dbReference type="EMBL" id="JACSOD020000504">
    <property type="protein sequence ID" value="MBM6500477.1"/>
    <property type="molecule type" value="Genomic_DNA"/>
</dbReference>
<feature type="chain" id="PRO_5046266606" evidence="2">
    <location>
        <begin position="22"/>
        <end position="601"/>
    </location>
</feature>
<feature type="domain" description="Secretion system C-terminal sorting" evidence="3">
    <location>
        <begin position="529"/>
        <end position="596"/>
    </location>
</feature>
<protein>
    <submittedName>
        <fullName evidence="4">T9SS type A sorting domain-containing protein</fullName>
    </submittedName>
</protein>
<dbReference type="Proteomes" id="UP000759529">
    <property type="component" value="Unassembled WGS sequence"/>
</dbReference>
<proteinExistence type="predicted"/>
<accession>A0ABS2CZT9</accession>
<reference evidence="4 5" key="1">
    <citation type="submission" date="2021-02" db="EMBL/GenBank/DDBJ databases">
        <authorList>
            <person name="Jung H.S."/>
            <person name="Chun B.H."/>
            <person name="Jeon C.O."/>
        </authorList>
    </citation>
    <scope>NUCLEOTIDE SEQUENCE [LARGE SCALE GENOMIC DNA]</scope>
    <source>
        <strain evidence="4 5">LMG 25203</strain>
    </source>
</reference>
<evidence type="ECO:0000256" key="1">
    <source>
        <dbReference type="ARBA" id="ARBA00022729"/>
    </source>
</evidence>
<evidence type="ECO:0000313" key="4">
    <source>
        <dbReference type="EMBL" id="MBM6500477.1"/>
    </source>
</evidence>
<evidence type="ECO:0000259" key="3">
    <source>
        <dbReference type="Pfam" id="PF18962"/>
    </source>
</evidence>
<keyword evidence="5" id="KW-1185">Reference proteome</keyword>
<keyword evidence="1 2" id="KW-0732">Signal</keyword>
<gene>
    <name evidence="4" type="ORF">H9X54_014375</name>
</gene>
<evidence type="ECO:0000256" key="2">
    <source>
        <dbReference type="SAM" id="SignalP"/>
    </source>
</evidence>
<dbReference type="InterPro" id="IPR026444">
    <property type="entry name" value="Secre_tail"/>
</dbReference>
<dbReference type="RefSeq" id="WP_187656553.1">
    <property type="nucleotide sequence ID" value="NZ_JACSOD020000504.1"/>
</dbReference>